<evidence type="ECO:0000313" key="2">
    <source>
        <dbReference type="Proteomes" id="UP000593560"/>
    </source>
</evidence>
<gene>
    <name evidence="1" type="ORF">Gohar_019603</name>
</gene>
<reference evidence="1 2" key="1">
    <citation type="journal article" date="2019" name="Genome Biol. Evol.">
        <title>Insights into the evolution of the New World diploid cottons (Gossypium, subgenus Houzingenia) based on genome sequencing.</title>
        <authorList>
            <person name="Grover C.E."/>
            <person name="Arick M.A. 2nd"/>
            <person name="Thrash A."/>
            <person name="Conover J.L."/>
            <person name="Sanders W.S."/>
            <person name="Peterson D.G."/>
            <person name="Frelichowski J.E."/>
            <person name="Scheffler J.A."/>
            <person name="Scheffler B.E."/>
            <person name="Wendel J.F."/>
        </authorList>
    </citation>
    <scope>NUCLEOTIDE SEQUENCE [LARGE SCALE GENOMIC DNA]</scope>
    <source>
        <strain evidence="1">0</strain>
        <tissue evidence="1">Leaf</tissue>
    </source>
</reference>
<comment type="caution">
    <text evidence="1">The sequence shown here is derived from an EMBL/GenBank/DDBJ whole genome shotgun (WGS) entry which is preliminary data.</text>
</comment>
<keyword evidence="2" id="KW-1185">Reference proteome</keyword>
<protein>
    <submittedName>
        <fullName evidence="1">Uncharacterized protein</fullName>
    </submittedName>
</protein>
<name>A0A7J9I6H0_9ROSI</name>
<organism evidence="1 2">
    <name type="scientific">Gossypium harknessii</name>
    <dbReference type="NCBI Taxonomy" id="34285"/>
    <lineage>
        <taxon>Eukaryota</taxon>
        <taxon>Viridiplantae</taxon>
        <taxon>Streptophyta</taxon>
        <taxon>Embryophyta</taxon>
        <taxon>Tracheophyta</taxon>
        <taxon>Spermatophyta</taxon>
        <taxon>Magnoliopsida</taxon>
        <taxon>eudicotyledons</taxon>
        <taxon>Gunneridae</taxon>
        <taxon>Pentapetalae</taxon>
        <taxon>rosids</taxon>
        <taxon>malvids</taxon>
        <taxon>Malvales</taxon>
        <taxon>Malvaceae</taxon>
        <taxon>Malvoideae</taxon>
        <taxon>Gossypium</taxon>
    </lineage>
</organism>
<evidence type="ECO:0000313" key="1">
    <source>
        <dbReference type="EMBL" id="MBA0817498.1"/>
    </source>
</evidence>
<proteinExistence type="predicted"/>
<sequence length="81" mass="9124">MNIGRVIAFIEAYKTKSTSIVKKIATSAGLYNSSGHHQEQTRPNAILTRLTTVICLNQSRESCSEIVKDLFWHRVLTTTPF</sequence>
<dbReference type="EMBL" id="JABFAD010028789">
    <property type="protein sequence ID" value="MBA0817498.1"/>
    <property type="molecule type" value="Genomic_DNA"/>
</dbReference>
<dbReference type="Proteomes" id="UP000593560">
    <property type="component" value="Unassembled WGS sequence"/>
</dbReference>
<dbReference type="AlphaFoldDB" id="A0A7J9I6H0"/>
<accession>A0A7J9I6H0</accession>